<evidence type="ECO:0000313" key="8">
    <source>
        <dbReference type="EMBL" id="ATH96643.1"/>
    </source>
</evidence>
<evidence type="ECO:0000256" key="1">
    <source>
        <dbReference type="ARBA" id="ARBA00004651"/>
    </source>
</evidence>
<organism evidence="8 9">
    <name type="scientific">Dermabacter jinjuensis</name>
    <dbReference type="NCBI Taxonomy" id="1667168"/>
    <lineage>
        <taxon>Bacteria</taxon>
        <taxon>Bacillati</taxon>
        <taxon>Actinomycetota</taxon>
        <taxon>Actinomycetes</taxon>
        <taxon>Micrococcales</taxon>
        <taxon>Dermabacteraceae</taxon>
        <taxon>Dermabacter</taxon>
    </lineage>
</organism>
<keyword evidence="4 6" id="KW-1133">Transmembrane helix</keyword>
<evidence type="ECO:0000313" key="9">
    <source>
        <dbReference type="Proteomes" id="UP000815698"/>
    </source>
</evidence>
<reference evidence="8 9" key="1">
    <citation type="journal article" date="2016" name="Int. J. Syst. Evol. Microbiol.">
        <title>Dermabacter jinjuensis sp. nov., a novel species of the genus Dermabacter isolated from a clinical specimen.</title>
        <authorList>
            <person name="Park Y.K."/>
            <person name="Lee K.M."/>
            <person name="Lee W.K."/>
            <person name="Cho M.J."/>
            <person name="Lee H.S."/>
            <person name="Cho Y.G."/>
            <person name="Lee Y.C."/>
            <person name="Lee W.K."/>
            <person name="Seong W.K."/>
            <person name="Hwang K.J."/>
        </authorList>
    </citation>
    <scope>NUCLEOTIDE SEQUENCE [LARGE SCALE GENOMIC DNA]</scope>
    <source>
        <strain evidence="8 9">32T</strain>
    </source>
</reference>
<feature type="domain" description="RDD" evidence="7">
    <location>
        <begin position="91"/>
        <end position="164"/>
    </location>
</feature>
<dbReference type="InterPro" id="IPR051791">
    <property type="entry name" value="Pra-immunoreactive"/>
</dbReference>
<evidence type="ECO:0000256" key="5">
    <source>
        <dbReference type="ARBA" id="ARBA00023136"/>
    </source>
</evidence>
<protein>
    <submittedName>
        <fullName evidence="8">RDD family protein</fullName>
    </submittedName>
</protein>
<gene>
    <name evidence="8" type="ORF">COP05_05715</name>
</gene>
<keyword evidence="3 6" id="KW-0812">Transmembrane</keyword>
<evidence type="ECO:0000256" key="3">
    <source>
        <dbReference type="ARBA" id="ARBA00022692"/>
    </source>
</evidence>
<dbReference type="Proteomes" id="UP000815698">
    <property type="component" value="Chromosome"/>
</dbReference>
<dbReference type="InterPro" id="IPR010432">
    <property type="entry name" value="RDD"/>
</dbReference>
<accession>A0ABN5DN61</accession>
<dbReference type="EMBL" id="CP023482">
    <property type="protein sequence ID" value="ATH96643.1"/>
    <property type="molecule type" value="Genomic_DNA"/>
</dbReference>
<name>A0ABN5DN61_9MICO</name>
<evidence type="ECO:0000256" key="4">
    <source>
        <dbReference type="ARBA" id="ARBA00022989"/>
    </source>
</evidence>
<feature type="transmembrane region" description="Helical" evidence="6">
    <location>
        <begin position="95"/>
        <end position="120"/>
    </location>
</feature>
<feature type="transmembrane region" description="Helical" evidence="6">
    <location>
        <begin position="132"/>
        <end position="151"/>
    </location>
</feature>
<evidence type="ECO:0000256" key="6">
    <source>
        <dbReference type="SAM" id="Phobius"/>
    </source>
</evidence>
<evidence type="ECO:0000256" key="2">
    <source>
        <dbReference type="ARBA" id="ARBA00022475"/>
    </source>
</evidence>
<comment type="subcellular location">
    <subcellularLocation>
        <location evidence="1">Cell membrane</location>
        <topology evidence="1">Multi-pass membrane protein</topology>
    </subcellularLocation>
</comment>
<sequence>MSVLRVLVYGPAEHGLRTTGARTYGSGMNSSLNSDESVSSASKSDSFSGAGLGLPDQGSGSLAPIPLRFLSTCIDWAAAAAVSAAVFHYDPLATLLLFLAQIILMQTLFGASIGQFVTSLRVLPVTGRSPMIARAVVRSAVMLSIISAFVVNENRQTLHDLVAGVVVVRA</sequence>
<keyword evidence="2" id="KW-1003">Cell membrane</keyword>
<evidence type="ECO:0000259" key="7">
    <source>
        <dbReference type="Pfam" id="PF06271"/>
    </source>
</evidence>
<keyword evidence="9" id="KW-1185">Reference proteome</keyword>
<keyword evidence="5 6" id="KW-0472">Membrane</keyword>
<proteinExistence type="predicted"/>
<dbReference type="PANTHER" id="PTHR36115">
    <property type="entry name" value="PROLINE-RICH ANTIGEN HOMOLOG-RELATED"/>
    <property type="match status" value="1"/>
</dbReference>
<dbReference type="Pfam" id="PF06271">
    <property type="entry name" value="RDD"/>
    <property type="match status" value="1"/>
</dbReference>